<accession>A0A2C9UIU2</accession>
<evidence type="ECO:0000313" key="1">
    <source>
        <dbReference type="EMBL" id="OAY30560.1"/>
    </source>
</evidence>
<sequence>MSQLSTLTRMFLFCTARSNPVSLTKSNLKRNRTIERKFSPRNTIRKSVIKDLCFPK</sequence>
<reference evidence="1" key="1">
    <citation type="submission" date="2016-02" db="EMBL/GenBank/DDBJ databases">
        <title>WGS assembly of Manihot esculenta.</title>
        <authorList>
            <person name="Bredeson J.V."/>
            <person name="Prochnik S.E."/>
            <person name="Lyons J.B."/>
            <person name="Schmutz J."/>
            <person name="Grimwood J."/>
            <person name="Vrebalov J."/>
            <person name="Bart R.S."/>
            <person name="Amuge T."/>
            <person name="Ferguson M.E."/>
            <person name="Green R."/>
            <person name="Putnam N."/>
            <person name="Stites J."/>
            <person name="Rounsley S."/>
            <person name="Rokhsar D.S."/>
        </authorList>
    </citation>
    <scope>NUCLEOTIDE SEQUENCE [LARGE SCALE GENOMIC DNA]</scope>
    <source>
        <tissue evidence="1">Leaf</tissue>
    </source>
</reference>
<name>A0A2C9UIU2_MANES</name>
<dbReference type="EMBL" id="CM004400">
    <property type="protein sequence ID" value="OAY30560.1"/>
    <property type="molecule type" value="Genomic_DNA"/>
</dbReference>
<dbReference type="AlphaFoldDB" id="A0A2C9UIU2"/>
<gene>
    <name evidence="1" type="ORF">MANES_14G040700</name>
</gene>
<proteinExistence type="predicted"/>
<protein>
    <submittedName>
        <fullName evidence="1">Uncharacterized protein</fullName>
    </submittedName>
</protein>
<organism evidence="1">
    <name type="scientific">Manihot esculenta</name>
    <name type="common">Cassava</name>
    <name type="synonym">Jatropha manihot</name>
    <dbReference type="NCBI Taxonomy" id="3983"/>
    <lineage>
        <taxon>Eukaryota</taxon>
        <taxon>Viridiplantae</taxon>
        <taxon>Streptophyta</taxon>
        <taxon>Embryophyta</taxon>
        <taxon>Tracheophyta</taxon>
        <taxon>Spermatophyta</taxon>
        <taxon>Magnoliopsida</taxon>
        <taxon>eudicotyledons</taxon>
        <taxon>Gunneridae</taxon>
        <taxon>Pentapetalae</taxon>
        <taxon>rosids</taxon>
        <taxon>fabids</taxon>
        <taxon>Malpighiales</taxon>
        <taxon>Euphorbiaceae</taxon>
        <taxon>Crotonoideae</taxon>
        <taxon>Manihoteae</taxon>
        <taxon>Manihot</taxon>
    </lineage>
</organism>